<dbReference type="InterPro" id="IPR001242">
    <property type="entry name" value="Condensation_dom"/>
</dbReference>
<organism evidence="6 7">
    <name type="scientific">Apiospora hydei</name>
    <dbReference type="NCBI Taxonomy" id="1337664"/>
    <lineage>
        <taxon>Eukaryota</taxon>
        <taxon>Fungi</taxon>
        <taxon>Dikarya</taxon>
        <taxon>Ascomycota</taxon>
        <taxon>Pezizomycotina</taxon>
        <taxon>Sordariomycetes</taxon>
        <taxon>Xylariomycetidae</taxon>
        <taxon>Amphisphaeriales</taxon>
        <taxon>Apiosporaceae</taxon>
        <taxon>Apiospora</taxon>
    </lineage>
</organism>
<dbReference type="SUPFAM" id="SSF56801">
    <property type="entry name" value="Acetyl-CoA synthetase-like"/>
    <property type="match status" value="2"/>
</dbReference>
<evidence type="ECO:0000256" key="1">
    <source>
        <dbReference type="ARBA" id="ARBA00022450"/>
    </source>
</evidence>
<keyword evidence="2" id="KW-0597">Phosphoprotein</keyword>
<dbReference type="InterPro" id="IPR023213">
    <property type="entry name" value="CAT-like_dom_sf"/>
</dbReference>
<dbReference type="Gene3D" id="3.40.50.12780">
    <property type="entry name" value="N-terminal domain of ligase-like"/>
    <property type="match status" value="2"/>
</dbReference>
<comment type="caution">
    <text evidence="6">The sequence shown here is derived from an EMBL/GenBank/DDBJ whole genome shotgun (WGS) entry which is preliminary data.</text>
</comment>
<keyword evidence="3" id="KW-0436">Ligase</keyword>
<dbReference type="RefSeq" id="XP_066670599.1">
    <property type="nucleotide sequence ID" value="XM_066806981.1"/>
</dbReference>
<reference evidence="6 7" key="1">
    <citation type="submission" date="2023-01" db="EMBL/GenBank/DDBJ databases">
        <title>Analysis of 21 Apiospora genomes using comparative genomics revels a genus with tremendous synthesis potential of carbohydrate active enzymes and secondary metabolites.</title>
        <authorList>
            <person name="Sorensen T."/>
        </authorList>
    </citation>
    <scope>NUCLEOTIDE SEQUENCE [LARGE SCALE GENOMIC DNA]</scope>
    <source>
        <strain evidence="6 7">CBS 114990</strain>
    </source>
</reference>
<dbReference type="GeneID" id="92040041"/>
<dbReference type="EMBL" id="JAQQWN010000004">
    <property type="protein sequence ID" value="KAK8087705.1"/>
    <property type="molecule type" value="Genomic_DNA"/>
</dbReference>
<dbReference type="PROSITE" id="PS00455">
    <property type="entry name" value="AMP_BINDING"/>
    <property type="match status" value="1"/>
</dbReference>
<dbReference type="PANTHER" id="PTHR45398">
    <property type="match status" value="1"/>
</dbReference>
<keyword evidence="1" id="KW-0596">Phosphopantetheine</keyword>
<keyword evidence="7" id="KW-1185">Reference proteome</keyword>
<dbReference type="CDD" id="cd05918">
    <property type="entry name" value="A_NRPS_SidN3_like"/>
    <property type="match status" value="2"/>
</dbReference>
<dbReference type="PROSITE" id="PS50075">
    <property type="entry name" value="CARRIER"/>
    <property type="match status" value="1"/>
</dbReference>
<dbReference type="InterPro" id="IPR010071">
    <property type="entry name" value="AA_adenyl_dom"/>
</dbReference>
<accession>A0ABR1WX36</accession>
<dbReference type="SUPFAM" id="SSF47336">
    <property type="entry name" value="ACP-like"/>
    <property type="match status" value="1"/>
</dbReference>
<evidence type="ECO:0000259" key="5">
    <source>
        <dbReference type="PROSITE" id="PS50075"/>
    </source>
</evidence>
<dbReference type="Proteomes" id="UP001433268">
    <property type="component" value="Unassembled WGS sequence"/>
</dbReference>
<dbReference type="InterPro" id="IPR009081">
    <property type="entry name" value="PP-bd_ACP"/>
</dbReference>
<dbReference type="InterPro" id="IPR000873">
    <property type="entry name" value="AMP-dep_synth/lig_dom"/>
</dbReference>
<name>A0ABR1WX36_9PEZI</name>
<evidence type="ECO:0000256" key="4">
    <source>
        <dbReference type="ARBA" id="ARBA00029454"/>
    </source>
</evidence>
<dbReference type="Pfam" id="PF00550">
    <property type="entry name" value="PP-binding"/>
    <property type="match status" value="1"/>
</dbReference>
<proteinExistence type="inferred from homology"/>
<feature type="domain" description="Carrier" evidence="5">
    <location>
        <begin position="461"/>
        <end position="537"/>
    </location>
</feature>
<dbReference type="Gene3D" id="3.30.559.30">
    <property type="entry name" value="Nonribosomal peptide synthetase, condensation domain"/>
    <property type="match status" value="2"/>
</dbReference>
<dbReference type="Gene3D" id="1.10.1200.10">
    <property type="entry name" value="ACP-like"/>
    <property type="match status" value="1"/>
</dbReference>
<dbReference type="Gene3D" id="3.30.300.30">
    <property type="match status" value="2"/>
</dbReference>
<dbReference type="InterPro" id="IPR045851">
    <property type="entry name" value="AMP-bd_C_sf"/>
</dbReference>
<gene>
    <name evidence="6" type="ORF">PG997_002666</name>
</gene>
<dbReference type="InterPro" id="IPR036736">
    <property type="entry name" value="ACP-like_sf"/>
</dbReference>
<dbReference type="NCBIfam" id="TIGR01733">
    <property type="entry name" value="AA-adenyl-dom"/>
    <property type="match status" value="2"/>
</dbReference>
<dbReference type="Pfam" id="PF00668">
    <property type="entry name" value="Condensation"/>
    <property type="match status" value="2"/>
</dbReference>
<sequence>MLAVLKAGCAFIPLDPSHPQDRLANILTRSSSRVVIATEETQSVCSSLGPSLFVLSPDRIVSQINFPDQKKVLPQVSPQDDAYAIFTSGSTGQPKGVVIQHVALCSSMERVMKAMHFTSDSRVLQNTTYTFDGCIAEIFCTLRAGGCVCIPSDHDRTDGLAAAMDAFQVSWAFFTPSLVRTLQPHQVPSLKTIVIGGEPVASDVTEAWASATRLIIAYGPTECTVFSTMLEFTTDTIDHANIGYAIGSTASVVEPTNPNRLTPIGGIGELVMSGPILSRGYLNDAEKTADSFVSALDWAKDTSTRFYLTGDLVRLNADGTLSFMGRKDSQVKLRGQRVELSEIEYSMSASAAVLLPRRGPFKDAIVAVISPSPVLAEPESAPPVVIHTTRNEGASALVERLSDEARRRLAPYMVPSYWIVVEKLPSLSSGKLDRKLLDRWLSSVSLDVYAEIVGRPNIDSTSASAEENVLIAAISGLLNKPAELVNLRSSFIAAGGDSISAMQLTSRCLALGFRLSVRDVLQSTSLTALSTKMVPVLRDVAVSKPDHFTDVAFGLSPIQRLHFGYAGDGMNHFNQSLLLKKPSMDEVFAINARRQRATNFQAGPLFVATLVTAPNGRYLSLICHHLVVDLVSWRIVAGDLQDLLLGRTIAPASMSFPAWVERQEASLLGRPQEKPMQYTSDLEYWGMGSEPNCYGSVEYVMVNLCPQTTRDMLAVAATVANVEVVDMILVSVLLAFKKNFPDRPVPSAFSEQHGREAGHSDEDVSRTVGWFTTITPVTVDLSEATAAVDALKLVRIARKSGAERGRIEFARRYGPPRDTTFDMNPYTMELVFNYFGLQQQFESSESIFEPIRYGDEALINNDPSLPRLGLFEISAMIIDGELAIHTSFHKKTEKKEKIQTWIHDIAETMKHMIMVTQQLPALLTVVDFPRSNLLQSQLEATVQRLGDSVAPGDVEDLYPCTPMQQGILISQQKDAEQYVTRLIARISGADGSELDMHRLAQAWARVVQRHPIFRTRFIESEGDHFFDQVVVRDGAPNVSLVGEGVSDPVLFLRTWRSETYHSFDSPHGLAFLRDENAGVYACLLVNHAIVDAHSWTIVMNDLVTAYQDTNNAPRHGSSIAGYEAYVDFLRGFDVRRQIDYWKGYLENITPCLFPYLQQYGSKVANSNRTIVMPLDELSSDVERLCIDNDITLSNVFQLIWAIVIGLYTGSDDVCFGYMTSGRDIDMGEDAQQICGPMINTLVSRVMLDRDQSLQSLLKRIKEEYADGLPHQHAPLIDIQHELPLAGSRLFNTSMSVTRRASPKDASSPVNWEPMSIYDPTEYVCSLNVEVGHGSLGLGFNYQTAAVSDEMARFVADAIKAILLDILGDANKRLGDVELLDTLNQQQVQRWNAEPSPKLDRCVHHIVEDRLGHLSDCLAWELRGHSVGPEVLVPLCFEKSGWHVVTMLAVIKAGGACVALDPSHPQNRLSEIVRSTGARVLVASTQYATRFADVVDHVVVVNRETFSSMPSSGVGLPSEATIAPEVQPQNAAFVVFTSGSTGKPKGIVLEHDALASSSRTHGEAMRVGKDSRVLQFSAYMFDISIMDLFTTLMRGGTVCVPSEFERMNDLGGALKKYRANWACLTPTVASLLTPQDVEGVDFIALGGERVRKETVETLADHTCLSLIYGPAECCIAMACNVGVSADADPANFGAQVGAFMWLVDPADYNRLVPVGSVGEILIEGPLLARGYLNEPEKTAAAFVVDPVFATRNGRSGRRMYLTGDLGRYNLDSSVSFVKRKDNQVKVRGNRIELGEIEYHLWNHTAIRHAVALMPSSGLLAGRIVAVLSLRALEPLNAERTPLRLLERDELRRSAADVQMIFGHDPALGGIGGVEAVDIETRLGGFLGGNIRHRVRRR</sequence>
<evidence type="ECO:0000313" key="6">
    <source>
        <dbReference type="EMBL" id="KAK8087705.1"/>
    </source>
</evidence>
<dbReference type="CDD" id="cd19542">
    <property type="entry name" value="CT_NRPS-like"/>
    <property type="match status" value="1"/>
</dbReference>
<comment type="similarity">
    <text evidence="4">Belongs to the NRP synthetase family.</text>
</comment>
<dbReference type="PANTHER" id="PTHR45398:SF1">
    <property type="entry name" value="ENZYME, PUTATIVE (JCVI)-RELATED"/>
    <property type="match status" value="1"/>
</dbReference>
<evidence type="ECO:0000313" key="7">
    <source>
        <dbReference type="Proteomes" id="UP001433268"/>
    </source>
</evidence>
<protein>
    <recommendedName>
        <fullName evidence="5">Carrier domain-containing protein</fullName>
    </recommendedName>
</protein>
<dbReference type="InterPro" id="IPR042099">
    <property type="entry name" value="ANL_N_sf"/>
</dbReference>
<evidence type="ECO:0000256" key="2">
    <source>
        <dbReference type="ARBA" id="ARBA00022553"/>
    </source>
</evidence>
<dbReference type="InterPro" id="IPR020845">
    <property type="entry name" value="AMP-binding_CS"/>
</dbReference>
<dbReference type="SUPFAM" id="SSF52777">
    <property type="entry name" value="CoA-dependent acyltransferases"/>
    <property type="match status" value="4"/>
</dbReference>
<evidence type="ECO:0000256" key="3">
    <source>
        <dbReference type="ARBA" id="ARBA00022598"/>
    </source>
</evidence>
<dbReference type="Pfam" id="PF00501">
    <property type="entry name" value="AMP-binding"/>
    <property type="match status" value="2"/>
</dbReference>
<dbReference type="Gene3D" id="3.30.559.10">
    <property type="entry name" value="Chloramphenicol acetyltransferase-like domain"/>
    <property type="match status" value="2"/>
</dbReference>